<dbReference type="InterPro" id="IPR047589">
    <property type="entry name" value="DUF11_rpt"/>
</dbReference>
<feature type="domain" description="DUF11" evidence="2">
    <location>
        <begin position="467"/>
        <end position="581"/>
    </location>
</feature>
<dbReference type="EMBL" id="CP022295">
    <property type="protein sequence ID" value="QSR26924.1"/>
    <property type="molecule type" value="Genomic_DNA"/>
</dbReference>
<feature type="signal peptide" evidence="1">
    <location>
        <begin position="1"/>
        <end position="29"/>
    </location>
</feature>
<feature type="domain" description="DUF11" evidence="2">
    <location>
        <begin position="588"/>
        <end position="712"/>
    </location>
</feature>
<feature type="domain" description="DUF11" evidence="2">
    <location>
        <begin position="345"/>
        <end position="457"/>
    </location>
</feature>
<dbReference type="InterPro" id="IPR001434">
    <property type="entry name" value="OmcB-like_DUF11"/>
</dbReference>
<dbReference type="NCBIfam" id="TIGR01451">
    <property type="entry name" value="B_ant_repeat"/>
    <property type="match status" value="2"/>
</dbReference>
<evidence type="ECO:0000313" key="4">
    <source>
        <dbReference type="Proteomes" id="UP000662818"/>
    </source>
</evidence>
<dbReference type="RefSeq" id="WP_207006052.1">
    <property type="nucleotide sequence ID" value="NZ_CP022295.1"/>
</dbReference>
<feature type="chain" id="PRO_5047113145" description="DUF11 domain-containing protein" evidence="1">
    <location>
        <begin position="30"/>
        <end position="1231"/>
    </location>
</feature>
<dbReference type="InterPro" id="IPR013783">
    <property type="entry name" value="Ig-like_fold"/>
</dbReference>
<dbReference type="PANTHER" id="PTHR34819:SF3">
    <property type="entry name" value="CELL SURFACE PROTEIN"/>
    <property type="match status" value="1"/>
</dbReference>
<sequence length="1231" mass="122904">MSVRRALQATITALSVVVLSLGTTPPTMSAKPTPGGTGGGIAVKIQGFDALSKSWTPGNTGGYAEGDSIPFRLVLTGPGTLSTLQVVADHLRGDVKGIEDLNSFQVCTGAPTTTPAGATGCTAPNQTSMTVTRDVPDPVSSGVVQVAYTFRNVVVPSSGLVLRWGAELAIGSHLYAGSALHMAVGNATTSSGAISFGSKDVPIPVNAIIATETDKKIDGRDAISASDPLSVGQRVTVTITSKAVGPAKGTQNLTVTDQLPDCLRYAGNASPAPTAAPTAVGGVVPPGGEVTWTFSAVKNGTTRTVTFDAVVVSVGSCTNVATTSSDKTRFPSRDTVPISTVGAPDVSVVKDCDDVVAPGGLATCTLTYRNDGDAVARDVTLTDVLDPGLTYVAVAGEPQPSGDPLTWTIGDLAAGDGDVITYQVRVPATGPPGAQEFRNTATIHTNGDPDPGDDTDTEVITVTFAVDLALTKRCPGTIPANTPTEESVTYRNTGTAAATGVTIVDTLPVGMSYVTGSASLAPTSVVGRTITWVIGNVPAGSALVTITYRVAVATAGQYTNVATITSDQPDSDTTDNRAECTAGASYTDVAVDKACPSNASPGAVVTHTVSFANLGNQPAAGVQVVDTLGAGLTYRAGSAKVDGSPVSPSVAGQVLTFTLGTVGAGDSGVITYEVQLAATAPSSGVRTFTDTAAISTTSSNSLNQSNDSATCSTAADYQPHLVLTKTGCKDTVVPGGYQTYTLRYLNDGSAPATGTTLTDTPPDDQQVSAAPGANVAGNTATWALGSLAPGEDGTRSLTVQVNAADGTQVSNTATLDADNAAPTTATAFTHVSGAGAETHGSAYGIDVRALNLLLIDKLVASASSAPDGIGDDQAGPTATLTLPGVVNAGILSSASHSGVDIGASTTTSTSTVADLNLLNGLITAKAVRSVSTSTAGPLGASSNNDGSTFTDLVIAGQPVPNSVAPNTVINLPLGIGSVKLRAEKVTAGVDAQGRYVTTATTNMIEVTLTGLLVVPLGTKVVVGHSDSSATYPSGAPCGARPNTVSGKAFTAFVDNLLLDDLYVNRAEIAPLGGTSTANAASVPGLPGILTASALTNSATGSIGTPPTATSTSKAAGVNLLAGLVTADLIDVKATSTADGTTAGTVLTANFVNLRVGGLTINGTVSPNFTIDVPYGGGIAHVVLNEQVVNTPAGGKDTAGTVNAVHVRLFSAVGLLTTDIVVVSAHSDAHTS</sequence>
<organism evidence="3 4">
    <name type="scientific">Nocardioides aromaticivorans</name>
    <dbReference type="NCBI Taxonomy" id="200618"/>
    <lineage>
        <taxon>Bacteria</taxon>
        <taxon>Bacillati</taxon>
        <taxon>Actinomycetota</taxon>
        <taxon>Actinomycetes</taxon>
        <taxon>Propionibacteriales</taxon>
        <taxon>Nocardioidaceae</taxon>
        <taxon>Nocardioides</taxon>
    </lineage>
</organism>
<evidence type="ECO:0000256" key="1">
    <source>
        <dbReference type="SAM" id="SignalP"/>
    </source>
</evidence>
<feature type="domain" description="DUF11" evidence="2">
    <location>
        <begin position="228"/>
        <end position="327"/>
    </location>
</feature>
<feature type="domain" description="DUF11" evidence="2">
    <location>
        <begin position="721"/>
        <end position="821"/>
    </location>
</feature>
<dbReference type="PANTHER" id="PTHR34819">
    <property type="entry name" value="LARGE CYSTEINE-RICH PERIPLASMIC PROTEIN OMCB"/>
    <property type="match status" value="1"/>
</dbReference>
<evidence type="ECO:0000313" key="3">
    <source>
        <dbReference type="EMBL" id="QSR26924.1"/>
    </source>
</evidence>
<evidence type="ECO:0000259" key="2">
    <source>
        <dbReference type="Pfam" id="PF01345"/>
    </source>
</evidence>
<keyword evidence="1" id="KW-0732">Signal</keyword>
<protein>
    <recommendedName>
        <fullName evidence="2">DUF11 domain-containing protein</fullName>
    </recommendedName>
</protein>
<dbReference type="Gene3D" id="2.60.40.740">
    <property type="match status" value="1"/>
</dbReference>
<dbReference type="InterPro" id="IPR051172">
    <property type="entry name" value="Chlamydia_OmcB"/>
</dbReference>
<name>A0ABX7PLR7_9ACTN</name>
<proteinExistence type="predicted"/>
<keyword evidence="4" id="KW-1185">Reference proteome</keyword>
<reference evidence="3 4" key="1">
    <citation type="submission" date="2017-06" db="EMBL/GenBank/DDBJ databases">
        <title>Complete Genome Sequence of the Soil Carbazole-Degrading Bacterium Nocardioides aromaticivorans IC177.</title>
        <authorList>
            <person name="Vejarano F."/>
            <person name="Suzuki-Minakuchi C."/>
            <person name="Ohtsubo Y."/>
            <person name="Tsuda M."/>
            <person name="Okada K."/>
            <person name="Nojiri H."/>
        </authorList>
    </citation>
    <scope>NUCLEOTIDE SEQUENCE [LARGE SCALE GENOMIC DNA]</scope>
    <source>
        <strain evidence="3 4">IC177</strain>
    </source>
</reference>
<accession>A0ABX7PLR7</accession>
<dbReference type="Proteomes" id="UP000662818">
    <property type="component" value="Chromosome"/>
</dbReference>
<gene>
    <name evidence="3" type="ORF">CFH99_14935</name>
</gene>
<dbReference type="NCBIfam" id="NF040603">
    <property type="entry name" value="choice_anch_P"/>
    <property type="match status" value="2"/>
</dbReference>
<dbReference type="Gene3D" id="2.60.40.10">
    <property type="entry name" value="Immunoglobulins"/>
    <property type="match status" value="1"/>
</dbReference>
<dbReference type="Pfam" id="PF01345">
    <property type="entry name" value="DUF11"/>
    <property type="match status" value="5"/>
</dbReference>